<gene>
    <name evidence="1" type="ordered locus">RSp1072</name>
</gene>
<dbReference type="KEGG" id="rso:RSp1072"/>
<evidence type="ECO:0000313" key="1">
    <source>
        <dbReference type="EMBL" id="CAD18223.1"/>
    </source>
</evidence>
<accession>Q8XQZ6</accession>
<evidence type="ECO:0000313" key="2">
    <source>
        <dbReference type="Proteomes" id="UP000001436"/>
    </source>
</evidence>
<dbReference type="AlphaFoldDB" id="Q8XQZ6"/>
<protein>
    <submittedName>
        <fullName evidence="1">Uncharacterized protein</fullName>
    </submittedName>
</protein>
<dbReference type="EMBL" id="AL646053">
    <property type="protein sequence ID" value="CAD18223.1"/>
    <property type="molecule type" value="Genomic_DNA"/>
</dbReference>
<organism evidence="1 2">
    <name type="scientific">Ralstonia nicotianae (strain ATCC BAA-1114 / GMI1000)</name>
    <name type="common">Ralstonia solanacearum</name>
    <dbReference type="NCBI Taxonomy" id="267608"/>
    <lineage>
        <taxon>Bacteria</taxon>
        <taxon>Pseudomonadati</taxon>
        <taxon>Pseudomonadota</taxon>
        <taxon>Betaproteobacteria</taxon>
        <taxon>Burkholderiales</taxon>
        <taxon>Burkholderiaceae</taxon>
        <taxon>Ralstonia</taxon>
        <taxon>Ralstonia solanacearum species complex</taxon>
    </lineage>
</organism>
<dbReference type="EnsemblBacteria" id="CAD18223">
    <property type="protein sequence ID" value="CAD18223"/>
    <property type="gene ID" value="RSp1072"/>
</dbReference>
<reference evidence="1 2" key="1">
    <citation type="journal article" date="2002" name="Nature">
        <title>Genome sequence of the plant pathogen Ralstonia solanacearum.</title>
        <authorList>
            <person name="Salanoubat M."/>
            <person name="Genin S."/>
            <person name="Artiguenave F."/>
            <person name="Gouzy J."/>
            <person name="Mangenot S."/>
            <person name="Arlat M."/>
            <person name="Billault A."/>
            <person name="Brottier P."/>
            <person name="Camus J.C."/>
            <person name="Cattolico L."/>
            <person name="Chandler M."/>
            <person name="Choisne N."/>
            <person name="Claudel-Renard C."/>
            <person name="Cunnac S."/>
            <person name="Demange N."/>
            <person name="Gaspin C."/>
            <person name="Lavie M."/>
            <person name="Moisan A."/>
            <person name="Robert C."/>
            <person name="Saurin W."/>
            <person name="Schiex T."/>
            <person name="Siguier P."/>
            <person name="Thebault P."/>
            <person name="Whalen M."/>
            <person name="Wincker P."/>
            <person name="Levy M."/>
            <person name="Weissenbach J."/>
            <person name="Boucher C.A."/>
        </authorList>
    </citation>
    <scope>NUCLEOTIDE SEQUENCE [LARGE SCALE GENOMIC DNA]</scope>
    <source>
        <strain evidence="2">ATCC BAA-1114 / GMI1000</strain>
    </source>
</reference>
<sequence length="133" mass="15280">MSIALNVEIDDRLTWSSLREILLGMELFISQEVQGEIRGGMPLSNMYVVAEVVNDPSRIHPVTEGAEFAKDWVIGTRVGFYYVMSQYDQCSLEMHQFISKLMEVSDAYFIVAFENEKIFAVRDQDGLRVLDKF</sequence>
<name>Q8XQZ6_RALN1</name>
<dbReference type="STRING" id="267608.RSp1072"/>
<proteinExistence type="predicted"/>
<keyword evidence="2" id="KW-1185">Reference proteome</keyword>
<dbReference type="Proteomes" id="UP000001436">
    <property type="component" value="Plasmid pGMI1000MP"/>
</dbReference>
<dbReference type="RefSeq" id="WP_011004361.1">
    <property type="nucleotide sequence ID" value="NC_003296.1"/>
</dbReference>
<dbReference type="HOGENOM" id="CLU_1990853_0_0_4"/>
<geneLocation type="plasmid" evidence="2">
    <name>megaplasmid Rsp</name>
</geneLocation>